<reference evidence="2" key="1">
    <citation type="journal article" date="2020" name="bioRxiv">
        <title>Historical genomics reveals the evolutionary mechanisms behind multiple outbreaks of the host-specific coffee wilt pathogen Fusarium xylarioides.</title>
        <authorList>
            <person name="Peck D."/>
            <person name="Nowell R.W."/>
            <person name="Flood J."/>
            <person name="Ryan M.J."/>
            <person name="Barraclough T.G."/>
        </authorList>
    </citation>
    <scope>NUCLEOTIDE SEQUENCE</scope>
    <source>
        <strain evidence="2">IMI 127659i</strain>
    </source>
</reference>
<gene>
    <name evidence="2" type="ORF">H9Q72_006383</name>
</gene>
<reference evidence="2" key="2">
    <citation type="submission" date="2020-10" db="EMBL/GenBank/DDBJ databases">
        <authorList>
            <person name="Peck L.D."/>
            <person name="Nowell R.W."/>
            <person name="Flood J."/>
            <person name="Ryan M.J."/>
            <person name="Barraclough T.G."/>
        </authorList>
    </citation>
    <scope>NUCLEOTIDE SEQUENCE</scope>
    <source>
        <strain evidence="2">IMI 127659i</strain>
    </source>
</reference>
<feature type="compositionally biased region" description="Polar residues" evidence="1">
    <location>
        <begin position="227"/>
        <end position="243"/>
    </location>
</feature>
<comment type="caution">
    <text evidence="2">The sequence shown here is derived from an EMBL/GenBank/DDBJ whole genome shotgun (WGS) entry which is preliminary data.</text>
</comment>
<dbReference type="EMBL" id="JADFTT010000196">
    <property type="protein sequence ID" value="KAG5765531.1"/>
    <property type="molecule type" value="Genomic_DNA"/>
</dbReference>
<feature type="compositionally biased region" description="Basic and acidic residues" evidence="1">
    <location>
        <begin position="371"/>
        <end position="402"/>
    </location>
</feature>
<feature type="region of interest" description="Disordered" evidence="1">
    <location>
        <begin position="185"/>
        <end position="254"/>
    </location>
</feature>
<sequence length="402" mass="46294">MPVTIKHSSDLFITPPLVAPTAKPDSAFIKMADIERGQPDLDPYSPSMEEFRGKIRKCQDASMARSRVQSVLDNYNQMRLDMPKAIQREVAKFLRHEKWVDSPRTLSQFRLYHMLVGQGRTKFLNFSAWLIVAATWPSHPLVLGIADEMSRLWGQKFPDTRPFFPKNVSEEEALLKYEGNLVQRDEDSLSDAGDGNPTDNNKEDNKRKSNSGDIFDRATKKHKVHRTTTLSDSNIPEPSSVQKTPGAGGSEQGRVSYLKRKIKARDELISEKAEVIKQQDAQIKKLERQRDRRFKDGDKDFRRLFNRVEALKTNLKDATEKEHNLQSYVRQLEDQIKHRDEEIEKLSDRNRKLTAKHKDDYRASETYAKGLEGDRGEGIEEHIDDNKTPEAKVKETSDTEQE</sequence>
<dbReference type="AlphaFoldDB" id="A0A9P7HT64"/>
<dbReference type="OrthoDB" id="5103710at2759"/>
<protein>
    <submittedName>
        <fullName evidence="2">Uncharacterized protein</fullName>
    </submittedName>
</protein>
<evidence type="ECO:0000256" key="1">
    <source>
        <dbReference type="SAM" id="MobiDB-lite"/>
    </source>
</evidence>
<name>A0A9P7HT64_9HYPO</name>
<evidence type="ECO:0000313" key="2">
    <source>
        <dbReference type="EMBL" id="KAG5765531.1"/>
    </source>
</evidence>
<organism evidence="2 3">
    <name type="scientific">Fusarium xylarioides</name>
    <dbReference type="NCBI Taxonomy" id="221167"/>
    <lineage>
        <taxon>Eukaryota</taxon>
        <taxon>Fungi</taxon>
        <taxon>Dikarya</taxon>
        <taxon>Ascomycota</taxon>
        <taxon>Pezizomycotina</taxon>
        <taxon>Sordariomycetes</taxon>
        <taxon>Hypocreomycetidae</taxon>
        <taxon>Hypocreales</taxon>
        <taxon>Nectriaceae</taxon>
        <taxon>Fusarium</taxon>
        <taxon>Fusarium fujikuroi species complex</taxon>
    </lineage>
</organism>
<proteinExistence type="predicted"/>
<feature type="region of interest" description="Disordered" evidence="1">
    <location>
        <begin position="355"/>
        <end position="402"/>
    </location>
</feature>
<accession>A0A9P7HT64</accession>
<keyword evidence="3" id="KW-1185">Reference proteome</keyword>
<evidence type="ECO:0000313" key="3">
    <source>
        <dbReference type="Proteomes" id="UP000750502"/>
    </source>
</evidence>
<dbReference type="Proteomes" id="UP000750502">
    <property type="component" value="Unassembled WGS sequence"/>
</dbReference>